<name>A0ABW9KGL5_9BACT</name>
<keyword evidence="1 3" id="KW-0808">Transferase</keyword>
<evidence type="ECO:0000313" key="3">
    <source>
        <dbReference type="EMBL" id="MFN2974789.1"/>
    </source>
</evidence>
<evidence type="ECO:0000313" key="4">
    <source>
        <dbReference type="Proteomes" id="UP001634747"/>
    </source>
</evidence>
<dbReference type="Pfam" id="PF13439">
    <property type="entry name" value="Glyco_transf_4"/>
    <property type="match status" value="1"/>
</dbReference>
<organism evidence="3 4">
    <name type="scientific">Terriglobus aquaticus</name>
    <dbReference type="NCBI Taxonomy" id="940139"/>
    <lineage>
        <taxon>Bacteria</taxon>
        <taxon>Pseudomonadati</taxon>
        <taxon>Acidobacteriota</taxon>
        <taxon>Terriglobia</taxon>
        <taxon>Terriglobales</taxon>
        <taxon>Acidobacteriaceae</taxon>
        <taxon>Terriglobus</taxon>
    </lineage>
</organism>
<dbReference type="Proteomes" id="UP001634747">
    <property type="component" value="Unassembled WGS sequence"/>
</dbReference>
<dbReference type="EC" id="2.4.-.-" evidence="3"/>
<proteinExistence type="predicted"/>
<dbReference type="GO" id="GO:0016757">
    <property type="term" value="F:glycosyltransferase activity"/>
    <property type="evidence" value="ECO:0007669"/>
    <property type="project" value="UniProtKB-KW"/>
</dbReference>
<feature type="domain" description="Glycosyltransferase subfamily 4-like N-terminal" evidence="2">
    <location>
        <begin position="22"/>
        <end position="191"/>
    </location>
</feature>
<protein>
    <submittedName>
        <fullName evidence="3">Glycosyltransferase family 4 protein</fullName>
        <ecNumber evidence="3">2.4.-.-</ecNumber>
    </submittedName>
</protein>
<keyword evidence="3" id="KW-0328">Glycosyltransferase</keyword>
<dbReference type="PANTHER" id="PTHR46401:SF2">
    <property type="entry name" value="GLYCOSYLTRANSFERASE WBBK-RELATED"/>
    <property type="match status" value="1"/>
</dbReference>
<sequence length="405" mass="44711">MSHSPVRLRVYMMDLLATVPYYTAYLSRALLQHGVDVSVGSITYYLDLHCFDSRGLTLKPGCMDVVGRFPRLPRTLRRLLKVAETALNHGALGAKFLVRPPDVLHVQFLPMFLSRAPMDLWLMRLAQRRGARVVLTVHDLMPHNTADLHRAKFEDLYRSVDRLICHSDSIRARLQTEFGIANEQVDVIPHGPFFYDLPLADEDGVRKGYGIADGQQLVLWQGILSAYKGLDLLLEAWAAVEAEFAGATLVVVGTGSTELTDAVRAQVTRLGLHRVVLDLRFTSTEELVALYRAASVVVYPYRAITTSGALATGVALGKTIVASDLPVFRELLTNEEDALLVEPGDVEALGRAMLRVLQDAGLRERLAAAVRQKEFGSESWKSIAAQTEQVYVKACAAGSRERSAA</sequence>
<reference evidence="3 4" key="1">
    <citation type="submission" date="2024-12" db="EMBL/GenBank/DDBJ databases">
        <authorList>
            <person name="Lee Y."/>
        </authorList>
    </citation>
    <scope>NUCLEOTIDE SEQUENCE [LARGE SCALE GENOMIC DNA]</scope>
    <source>
        <strain evidence="3 4">03SUJ4</strain>
    </source>
</reference>
<dbReference type="InterPro" id="IPR028098">
    <property type="entry name" value="Glyco_trans_4-like_N"/>
</dbReference>
<dbReference type="PANTHER" id="PTHR46401">
    <property type="entry name" value="GLYCOSYLTRANSFERASE WBBK-RELATED"/>
    <property type="match status" value="1"/>
</dbReference>
<keyword evidence="4" id="KW-1185">Reference proteome</keyword>
<dbReference type="CDD" id="cd03801">
    <property type="entry name" value="GT4_PimA-like"/>
    <property type="match status" value="1"/>
</dbReference>
<dbReference type="Pfam" id="PF13692">
    <property type="entry name" value="Glyco_trans_1_4"/>
    <property type="match status" value="1"/>
</dbReference>
<dbReference type="EMBL" id="JBJYXY010000001">
    <property type="protein sequence ID" value="MFN2974789.1"/>
    <property type="molecule type" value="Genomic_DNA"/>
</dbReference>
<accession>A0ABW9KGL5</accession>
<gene>
    <name evidence="3" type="ORF">ACK2TP_03360</name>
</gene>
<comment type="caution">
    <text evidence="3">The sequence shown here is derived from an EMBL/GenBank/DDBJ whole genome shotgun (WGS) entry which is preliminary data.</text>
</comment>
<dbReference type="SUPFAM" id="SSF53756">
    <property type="entry name" value="UDP-Glycosyltransferase/glycogen phosphorylase"/>
    <property type="match status" value="1"/>
</dbReference>
<dbReference type="RefSeq" id="WP_263413656.1">
    <property type="nucleotide sequence ID" value="NZ_BAABBH010000001.1"/>
</dbReference>
<evidence type="ECO:0000256" key="1">
    <source>
        <dbReference type="ARBA" id="ARBA00022679"/>
    </source>
</evidence>
<dbReference type="Gene3D" id="3.40.50.2000">
    <property type="entry name" value="Glycogen Phosphorylase B"/>
    <property type="match status" value="2"/>
</dbReference>
<evidence type="ECO:0000259" key="2">
    <source>
        <dbReference type="Pfam" id="PF13439"/>
    </source>
</evidence>